<dbReference type="InterPro" id="IPR009339">
    <property type="entry name" value="DUF998"/>
</dbReference>
<evidence type="ECO:0000313" key="3">
    <source>
        <dbReference type="Proteomes" id="UP001217325"/>
    </source>
</evidence>
<feature type="transmembrane region" description="Helical" evidence="1">
    <location>
        <begin position="199"/>
        <end position="216"/>
    </location>
</feature>
<organism evidence="2 3">
    <name type="scientific">Rhodococcus qingshengii</name>
    <dbReference type="NCBI Taxonomy" id="334542"/>
    <lineage>
        <taxon>Bacteria</taxon>
        <taxon>Bacillati</taxon>
        <taxon>Actinomycetota</taxon>
        <taxon>Actinomycetes</taxon>
        <taxon>Mycobacteriales</taxon>
        <taxon>Nocardiaceae</taxon>
        <taxon>Rhodococcus</taxon>
        <taxon>Rhodococcus erythropolis group</taxon>
    </lineage>
</organism>
<feature type="transmembrane region" description="Helical" evidence="1">
    <location>
        <begin position="133"/>
        <end position="155"/>
    </location>
</feature>
<dbReference type="Pfam" id="PF06197">
    <property type="entry name" value="DUF998"/>
    <property type="match status" value="1"/>
</dbReference>
<sequence length="228" mass="24978">MIHSDYNEEFVANKGNGKSSHIIELFARYAWISTFLFFVCEFLTAWSWRGNYSRRNQFVSELGVRVCDSRAGVCSWYWLMNISFVTTALGISVGTLLWWKSRVVSPTEGSFLLVSASGLILIAVSSLDRGSILHGIGANMYFVLANTAVIMIATSSRTLRRPSPAKWVALAAGVIGLSAYFIHTVGGLGMLGLGTIQRFTVYPSLIGLIALATVLGSEPATRREQEPI</sequence>
<comment type="caution">
    <text evidence="2">The sequence shown here is derived from an EMBL/GenBank/DDBJ whole genome shotgun (WGS) entry which is preliminary data.</text>
</comment>
<feature type="transmembrane region" description="Helical" evidence="1">
    <location>
        <begin position="76"/>
        <end position="99"/>
    </location>
</feature>
<feature type="transmembrane region" description="Helical" evidence="1">
    <location>
        <begin position="29"/>
        <end position="48"/>
    </location>
</feature>
<dbReference type="RefSeq" id="WP_275231794.1">
    <property type="nucleotide sequence ID" value="NZ_JARDXE010000007.1"/>
</dbReference>
<feature type="transmembrane region" description="Helical" evidence="1">
    <location>
        <begin position="167"/>
        <end position="193"/>
    </location>
</feature>
<gene>
    <name evidence="2" type="ORF">PXH69_12695</name>
</gene>
<evidence type="ECO:0000313" key="2">
    <source>
        <dbReference type="EMBL" id="MDE8645811.1"/>
    </source>
</evidence>
<dbReference type="EMBL" id="JARDXE010000007">
    <property type="protein sequence ID" value="MDE8645811.1"/>
    <property type="molecule type" value="Genomic_DNA"/>
</dbReference>
<dbReference type="Proteomes" id="UP001217325">
    <property type="component" value="Unassembled WGS sequence"/>
</dbReference>
<accession>A0AAW6LK75</accession>
<reference evidence="2" key="1">
    <citation type="submission" date="2023-02" db="EMBL/GenBank/DDBJ databases">
        <title>A novel hydrolase synthesized by Rhodococcus erythropolis HQ is responsible for the detoxification of Zearalenone.</title>
        <authorList>
            <person name="Hu J."/>
            <person name="Xu J."/>
        </authorList>
    </citation>
    <scope>NUCLEOTIDE SEQUENCE</scope>
    <source>
        <strain evidence="2">HQ</strain>
    </source>
</reference>
<keyword evidence="1" id="KW-1133">Transmembrane helix</keyword>
<evidence type="ECO:0000256" key="1">
    <source>
        <dbReference type="SAM" id="Phobius"/>
    </source>
</evidence>
<dbReference type="AlphaFoldDB" id="A0AAW6LK75"/>
<protein>
    <submittedName>
        <fullName evidence="2">DUF998 domain-containing protein</fullName>
    </submittedName>
</protein>
<name>A0AAW6LK75_RHOSG</name>
<keyword evidence="1" id="KW-0472">Membrane</keyword>
<proteinExistence type="predicted"/>
<feature type="transmembrane region" description="Helical" evidence="1">
    <location>
        <begin position="111"/>
        <end position="127"/>
    </location>
</feature>
<keyword evidence="1" id="KW-0812">Transmembrane</keyword>